<keyword evidence="5 10" id="KW-0547">Nucleotide-binding</keyword>
<dbReference type="GO" id="GO:0000307">
    <property type="term" value="C:cyclin-dependent protein kinase holoenzyme complex"/>
    <property type="evidence" value="ECO:0007669"/>
    <property type="project" value="TreeGrafter"/>
</dbReference>
<dbReference type="EMBL" id="MH381816">
    <property type="protein sequence ID" value="QAA13015.1"/>
    <property type="molecule type" value="mRNA"/>
</dbReference>
<evidence type="ECO:0000256" key="8">
    <source>
        <dbReference type="ARBA" id="ARBA00047811"/>
    </source>
</evidence>
<dbReference type="GO" id="GO:0005524">
    <property type="term" value="F:ATP binding"/>
    <property type="evidence" value="ECO:0007669"/>
    <property type="project" value="UniProtKB-UniRule"/>
</dbReference>
<evidence type="ECO:0000256" key="7">
    <source>
        <dbReference type="ARBA" id="ARBA00022840"/>
    </source>
</evidence>
<dbReference type="GO" id="GO:0010389">
    <property type="term" value="P:regulation of G2/M transition of mitotic cell cycle"/>
    <property type="evidence" value="ECO:0007669"/>
    <property type="project" value="TreeGrafter"/>
</dbReference>
<comment type="catalytic activity">
    <reaction evidence="9">
        <text>L-seryl-[protein] + ATP = O-phospho-L-seryl-[protein] + ADP + H(+)</text>
        <dbReference type="Rhea" id="RHEA:17989"/>
        <dbReference type="Rhea" id="RHEA-COMP:9863"/>
        <dbReference type="Rhea" id="RHEA-COMP:11604"/>
        <dbReference type="ChEBI" id="CHEBI:15378"/>
        <dbReference type="ChEBI" id="CHEBI:29999"/>
        <dbReference type="ChEBI" id="CHEBI:30616"/>
        <dbReference type="ChEBI" id="CHEBI:83421"/>
        <dbReference type="ChEBI" id="CHEBI:456216"/>
        <dbReference type="EC" id="2.7.11.22"/>
    </reaction>
</comment>
<dbReference type="PROSITE" id="PS00108">
    <property type="entry name" value="PROTEIN_KINASE_ST"/>
    <property type="match status" value="1"/>
</dbReference>
<dbReference type="SMART" id="SM00220">
    <property type="entry name" value="S_TKc"/>
    <property type="match status" value="1"/>
</dbReference>
<dbReference type="FunFam" id="1.10.510.10:FF:000611">
    <property type="entry name" value="CMGC family protein kinase"/>
    <property type="match status" value="1"/>
</dbReference>
<dbReference type="InterPro" id="IPR011009">
    <property type="entry name" value="Kinase-like_dom_sf"/>
</dbReference>
<evidence type="ECO:0000256" key="10">
    <source>
        <dbReference type="PROSITE-ProRule" id="PRU10141"/>
    </source>
</evidence>
<organism evidence="13">
    <name type="scientific">Locusta migratoria</name>
    <name type="common">Migratory locust</name>
    <dbReference type="NCBI Taxonomy" id="7004"/>
    <lineage>
        <taxon>Eukaryota</taxon>
        <taxon>Metazoa</taxon>
        <taxon>Ecdysozoa</taxon>
        <taxon>Arthropoda</taxon>
        <taxon>Hexapoda</taxon>
        <taxon>Insecta</taxon>
        <taxon>Pterygota</taxon>
        <taxon>Neoptera</taxon>
        <taxon>Polyneoptera</taxon>
        <taxon>Orthoptera</taxon>
        <taxon>Caelifera</taxon>
        <taxon>Acrididea</taxon>
        <taxon>Acridomorpha</taxon>
        <taxon>Acridoidea</taxon>
        <taxon>Acrididae</taxon>
        <taxon>Oedipodinae</taxon>
        <taxon>Locusta</taxon>
    </lineage>
</organism>
<dbReference type="PANTHER" id="PTHR24056">
    <property type="entry name" value="CELL DIVISION PROTEIN KINASE"/>
    <property type="match status" value="1"/>
</dbReference>
<dbReference type="Pfam" id="PF00069">
    <property type="entry name" value="Pkinase"/>
    <property type="match status" value="1"/>
</dbReference>
<sequence length="305" mass="34158">MMAAGIQNHLNFEMLAQIGNGAYGTVYRARSANGQIVAVKKVRVNLSADGIPLSTLREVVLLKELAQYEHPNIVKLLDVCTGHRTETDLYLFLVFEHLEQDLSNYIEKCPRSGMGASLVRNIMFQTLSGVDFLHSKRVIHRDLKPQNILISSSGTVKLADFGLAKTYDFEMLLTSVVVTIWYRSPEVLLNSTYATPVDIWSCGCIMAELFLLRPIFCGTSEVDQLDKIFSILGTPPETSWPEQTPLPWSVFKNYTAADLEAMMPDCSPDGLNLLQNLLMFDPCQRISAAKALAHPYFKEHGYIPH</sequence>
<dbReference type="GO" id="GO:0004693">
    <property type="term" value="F:cyclin-dependent protein serine/threonine kinase activity"/>
    <property type="evidence" value="ECO:0007669"/>
    <property type="project" value="UniProtKB-EC"/>
</dbReference>
<dbReference type="InterPro" id="IPR000719">
    <property type="entry name" value="Prot_kinase_dom"/>
</dbReference>
<dbReference type="GO" id="GO:0000082">
    <property type="term" value="P:G1/S transition of mitotic cell cycle"/>
    <property type="evidence" value="ECO:0007669"/>
    <property type="project" value="TreeGrafter"/>
</dbReference>
<name>A0A3R5UC38_LOCMI</name>
<keyword evidence="7 10" id="KW-0067">ATP-binding</keyword>
<reference evidence="13" key="1">
    <citation type="submission" date="2018-05" db="EMBL/GenBank/DDBJ databases">
        <authorList>
            <person name="Wu Z."/>
            <person name="Guo W."/>
            <person name="Zhou S."/>
        </authorList>
    </citation>
    <scope>NUCLEOTIDE SEQUENCE</scope>
</reference>
<evidence type="ECO:0000259" key="12">
    <source>
        <dbReference type="PROSITE" id="PS50011"/>
    </source>
</evidence>
<evidence type="ECO:0000256" key="6">
    <source>
        <dbReference type="ARBA" id="ARBA00022777"/>
    </source>
</evidence>
<dbReference type="GO" id="GO:0005634">
    <property type="term" value="C:nucleus"/>
    <property type="evidence" value="ECO:0007669"/>
    <property type="project" value="TreeGrafter"/>
</dbReference>
<evidence type="ECO:0000256" key="5">
    <source>
        <dbReference type="ARBA" id="ARBA00022741"/>
    </source>
</evidence>
<keyword evidence="6 13" id="KW-0418">Kinase</keyword>
<accession>A0A3R5UC38</accession>
<dbReference type="GO" id="GO:0005737">
    <property type="term" value="C:cytoplasm"/>
    <property type="evidence" value="ECO:0007669"/>
    <property type="project" value="TreeGrafter"/>
</dbReference>
<dbReference type="GO" id="GO:0007165">
    <property type="term" value="P:signal transduction"/>
    <property type="evidence" value="ECO:0007669"/>
    <property type="project" value="TreeGrafter"/>
</dbReference>
<evidence type="ECO:0000256" key="4">
    <source>
        <dbReference type="ARBA" id="ARBA00022679"/>
    </source>
</evidence>
<comment type="similarity">
    <text evidence="1">Belongs to the protein kinase superfamily. CMGC Ser/Thr protein kinase family. CDC2/CDKX subfamily.</text>
</comment>
<proteinExistence type="evidence at transcript level"/>
<dbReference type="InterPro" id="IPR008271">
    <property type="entry name" value="Ser/Thr_kinase_AS"/>
</dbReference>
<dbReference type="Gene3D" id="3.30.200.20">
    <property type="entry name" value="Phosphorylase Kinase, domain 1"/>
    <property type="match status" value="1"/>
</dbReference>
<keyword evidence="4" id="KW-0808">Transferase</keyword>
<evidence type="ECO:0000256" key="9">
    <source>
        <dbReference type="ARBA" id="ARBA00048367"/>
    </source>
</evidence>
<evidence type="ECO:0000256" key="1">
    <source>
        <dbReference type="ARBA" id="ARBA00006485"/>
    </source>
</evidence>
<dbReference type="CDD" id="cd07838">
    <property type="entry name" value="STKc_CDK4_6_like"/>
    <property type="match status" value="1"/>
</dbReference>
<dbReference type="FunFam" id="3.30.200.20:FF:000124">
    <property type="entry name" value="Cyclin-dependent kinase 4"/>
    <property type="match status" value="1"/>
</dbReference>
<dbReference type="InterPro" id="IPR017441">
    <property type="entry name" value="Protein_kinase_ATP_BS"/>
</dbReference>
<evidence type="ECO:0000256" key="3">
    <source>
        <dbReference type="ARBA" id="ARBA00022527"/>
    </source>
</evidence>
<dbReference type="InterPro" id="IPR050108">
    <property type="entry name" value="CDK"/>
</dbReference>
<evidence type="ECO:0000256" key="11">
    <source>
        <dbReference type="RuleBase" id="RU000304"/>
    </source>
</evidence>
<dbReference type="PROSITE" id="PS00107">
    <property type="entry name" value="PROTEIN_KINASE_ATP"/>
    <property type="match status" value="1"/>
</dbReference>
<feature type="binding site" evidence="10">
    <location>
        <position position="41"/>
    </location>
    <ligand>
        <name>ATP</name>
        <dbReference type="ChEBI" id="CHEBI:30616"/>
    </ligand>
</feature>
<dbReference type="PANTHER" id="PTHR24056:SF472">
    <property type="entry name" value="CYCLIN-DEPENDENT KINASE 4, ISOFORM A"/>
    <property type="match status" value="1"/>
</dbReference>
<dbReference type="SUPFAM" id="SSF56112">
    <property type="entry name" value="Protein kinase-like (PK-like)"/>
    <property type="match status" value="1"/>
</dbReference>
<dbReference type="GO" id="GO:0030332">
    <property type="term" value="F:cyclin binding"/>
    <property type="evidence" value="ECO:0007669"/>
    <property type="project" value="TreeGrafter"/>
</dbReference>
<dbReference type="Gene3D" id="1.10.510.10">
    <property type="entry name" value="Transferase(Phosphotransferase) domain 1"/>
    <property type="match status" value="1"/>
</dbReference>
<evidence type="ECO:0000256" key="2">
    <source>
        <dbReference type="ARBA" id="ARBA00012425"/>
    </source>
</evidence>
<dbReference type="AlphaFoldDB" id="A0A3R5UC38"/>
<dbReference type="EC" id="2.7.11.22" evidence="2"/>
<dbReference type="GO" id="GO:0010468">
    <property type="term" value="P:regulation of gene expression"/>
    <property type="evidence" value="ECO:0007669"/>
    <property type="project" value="TreeGrafter"/>
</dbReference>
<feature type="domain" description="Protein kinase" evidence="12">
    <location>
        <begin position="12"/>
        <end position="297"/>
    </location>
</feature>
<keyword evidence="3 11" id="KW-0723">Serine/threonine-protein kinase</keyword>
<evidence type="ECO:0000313" key="13">
    <source>
        <dbReference type="EMBL" id="QAA13015.1"/>
    </source>
</evidence>
<dbReference type="PROSITE" id="PS50011">
    <property type="entry name" value="PROTEIN_KINASE_DOM"/>
    <property type="match status" value="1"/>
</dbReference>
<comment type="catalytic activity">
    <reaction evidence="8">
        <text>L-threonyl-[protein] + ATP = O-phospho-L-threonyl-[protein] + ADP + H(+)</text>
        <dbReference type="Rhea" id="RHEA:46608"/>
        <dbReference type="Rhea" id="RHEA-COMP:11060"/>
        <dbReference type="Rhea" id="RHEA-COMP:11605"/>
        <dbReference type="ChEBI" id="CHEBI:15378"/>
        <dbReference type="ChEBI" id="CHEBI:30013"/>
        <dbReference type="ChEBI" id="CHEBI:30616"/>
        <dbReference type="ChEBI" id="CHEBI:61977"/>
        <dbReference type="ChEBI" id="CHEBI:456216"/>
        <dbReference type="EC" id="2.7.11.22"/>
    </reaction>
</comment>
<protein>
    <recommendedName>
        <fullName evidence="2">cyclin-dependent kinase</fullName>
        <ecNumber evidence="2">2.7.11.22</ecNumber>
    </recommendedName>
</protein>